<gene>
    <name evidence="2" type="ORF">NDU88_005423</name>
</gene>
<dbReference type="Proteomes" id="UP001066276">
    <property type="component" value="Chromosome 11"/>
</dbReference>
<protein>
    <recommendedName>
        <fullName evidence="4">Ig-like domain-containing protein</fullName>
    </recommendedName>
</protein>
<evidence type="ECO:0000256" key="1">
    <source>
        <dbReference type="SAM" id="MobiDB-lite"/>
    </source>
</evidence>
<feature type="region of interest" description="Disordered" evidence="1">
    <location>
        <begin position="1"/>
        <end position="74"/>
    </location>
</feature>
<sequence>MRSGHLRSPPIGSGAVVRAPERTPRANIDCWSIRGPAGGEYDPQRGAQSWEWAGSTQQRPTPKSVSRVTCGPGRPTDTVSISEIGASKVWLCRADTLWAQSPQAPQNQWRI</sequence>
<organism evidence="2 3">
    <name type="scientific">Pleurodeles waltl</name>
    <name type="common">Iberian ribbed newt</name>
    <dbReference type="NCBI Taxonomy" id="8319"/>
    <lineage>
        <taxon>Eukaryota</taxon>
        <taxon>Metazoa</taxon>
        <taxon>Chordata</taxon>
        <taxon>Craniata</taxon>
        <taxon>Vertebrata</taxon>
        <taxon>Euteleostomi</taxon>
        <taxon>Amphibia</taxon>
        <taxon>Batrachia</taxon>
        <taxon>Caudata</taxon>
        <taxon>Salamandroidea</taxon>
        <taxon>Salamandridae</taxon>
        <taxon>Pleurodelinae</taxon>
        <taxon>Pleurodeles</taxon>
    </lineage>
</organism>
<evidence type="ECO:0008006" key="4">
    <source>
        <dbReference type="Google" id="ProtNLM"/>
    </source>
</evidence>
<dbReference type="AlphaFoldDB" id="A0AAV7LPI7"/>
<comment type="caution">
    <text evidence="2">The sequence shown here is derived from an EMBL/GenBank/DDBJ whole genome shotgun (WGS) entry which is preliminary data.</text>
</comment>
<evidence type="ECO:0000313" key="2">
    <source>
        <dbReference type="EMBL" id="KAJ1092312.1"/>
    </source>
</evidence>
<keyword evidence="3" id="KW-1185">Reference proteome</keyword>
<dbReference type="EMBL" id="JANPWB010000015">
    <property type="protein sequence ID" value="KAJ1092312.1"/>
    <property type="molecule type" value="Genomic_DNA"/>
</dbReference>
<name>A0AAV7LPI7_PLEWA</name>
<accession>A0AAV7LPI7</accession>
<evidence type="ECO:0000313" key="3">
    <source>
        <dbReference type="Proteomes" id="UP001066276"/>
    </source>
</evidence>
<proteinExistence type="predicted"/>
<reference evidence="2" key="1">
    <citation type="journal article" date="2022" name="bioRxiv">
        <title>Sequencing and chromosome-scale assembly of the giantPleurodeles waltlgenome.</title>
        <authorList>
            <person name="Brown T."/>
            <person name="Elewa A."/>
            <person name="Iarovenko S."/>
            <person name="Subramanian E."/>
            <person name="Araus A.J."/>
            <person name="Petzold A."/>
            <person name="Susuki M."/>
            <person name="Suzuki K.-i.T."/>
            <person name="Hayashi T."/>
            <person name="Toyoda A."/>
            <person name="Oliveira C."/>
            <person name="Osipova E."/>
            <person name="Leigh N.D."/>
            <person name="Simon A."/>
            <person name="Yun M.H."/>
        </authorList>
    </citation>
    <scope>NUCLEOTIDE SEQUENCE</scope>
    <source>
        <strain evidence="2">20211129_DDA</strain>
        <tissue evidence="2">Liver</tissue>
    </source>
</reference>
<feature type="compositionally biased region" description="Polar residues" evidence="1">
    <location>
        <begin position="54"/>
        <end position="67"/>
    </location>
</feature>